<dbReference type="InterPro" id="IPR001128">
    <property type="entry name" value="Cyt_P450"/>
</dbReference>
<name>A0A317EFG9_9PROT</name>
<dbReference type="Pfam" id="PF00067">
    <property type="entry name" value="p450"/>
    <property type="match status" value="1"/>
</dbReference>
<keyword evidence="2 7" id="KW-0349">Heme</keyword>
<dbReference type="PANTHER" id="PTHR24291:SF50">
    <property type="entry name" value="BIFUNCTIONAL ALBAFLAVENONE MONOOXYGENASE_TERPENE SYNTHASE"/>
    <property type="match status" value="1"/>
</dbReference>
<dbReference type="GO" id="GO:0005506">
    <property type="term" value="F:iron ion binding"/>
    <property type="evidence" value="ECO:0007669"/>
    <property type="project" value="InterPro"/>
</dbReference>
<protein>
    <submittedName>
        <fullName evidence="9">Cytochrome P450</fullName>
    </submittedName>
</protein>
<dbReference type="Gene3D" id="1.10.630.10">
    <property type="entry name" value="Cytochrome P450"/>
    <property type="match status" value="1"/>
</dbReference>
<comment type="similarity">
    <text evidence="1 8">Belongs to the cytochrome P450 family.</text>
</comment>
<dbReference type="GO" id="GO:0016705">
    <property type="term" value="F:oxidoreductase activity, acting on paired donors, with incorporation or reduction of molecular oxygen"/>
    <property type="evidence" value="ECO:0007669"/>
    <property type="project" value="InterPro"/>
</dbReference>
<dbReference type="InterPro" id="IPR017972">
    <property type="entry name" value="Cyt_P450_CS"/>
</dbReference>
<gene>
    <name evidence="9" type="ORF">DKG74_04505</name>
</gene>
<dbReference type="PRINTS" id="PR00385">
    <property type="entry name" value="P450"/>
</dbReference>
<evidence type="ECO:0000256" key="6">
    <source>
        <dbReference type="ARBA" id="ARBA00023033"/>
    </source>
</evidence>
<evidence type="ECO:0000256" key="5">
    <source>
        <dbReference type="ARBA" id="ARBA00023004"/>
    </source>
</evidence>
<dbReference type="GO" id="GO:0004497">
    <property type="term" value="F:monooxygenase activity"/>
    <property type="evidence" value="ECO:0007669"/>
    <property type="project" value="UniProtKB-KW"/>
</dbReference>
<feature type="binding site" description="axial binding residue" evidence="7">
    <location>
        <position position="407"/>
    </location>
    <ligand>
        <name>heme</name>
        <dbReference type="ChEBI" id="CHEBI:30413"/>
    </ligand>
    <ligandPart>
        <name>Fe</name>
        <dbReference type="ChEBI" id="CHEBI:18248"/>
    </ligandPart>
</feature>
<keyword evidence="4 8" id="KW-0560">Oxidoreductase</keyword>
<evidence type="ECO:0000256" key="3">
    <source>
        <dbReference type="ARBA" id="ARBA00022723"/>
    </source>
</evidence>
<keyword evidence="10" id="KW-1185">Reference proteome</keyword>
<proteinExistence type="inferred from homology"/>
<dbReference type="RefSeq" id="WP_109903075.1">
    <property type="nucleotide sequence ID" value="NZ_QGLE01000002.1"/>
</dbReference>
<evidence type="ECO:0000256" key="1">
    <source>
        <dbReference type="ARBA" id="ARBA00010617"/>
    </source>
</evidence>
<dbReference type="GO" id="GO:0020037">
    <property type="term" value="F:heme binding"/>
    <property type="evidence" value="ECO:0007669"/>
    <property type="project" value="InterPro"/>
</dbReference>
<organism evidence="9 10">
    <name type="scientific">Zavarzinia aquatilis</name>
    <dbReference type="NCBI Taxonomy" id="2211142"/>
    <lineage>
        <taxon>Bacteria</taxon>
        <taxon>Pseudomonadati</taxon>
        <taxon>Pseudomonadota</taxon>
        <taxon>Alphaproteobacteria</taxon>
        <taxon>Rhodospirillales</taxon>
        <taxon>Zavarziniaceae</taxon>
        <taxon>Zavarzinia</taxon>
    </lineage>
</organism>
<dbReference type="PRINTS" id="PR00463">
    <property type="entry name" value="EP450I"/>
</dbReference>
<dbReference type="EMBL" id="QGLE01000002">
    <property type="protein sequence ID" value="PWR25034.1"/>
    <property type="molecule type" value="Genomic_DNA"/>
</dbReference>
<keyword evidence="5 7" id="KW-0408">Iron</keyword>
<comment type="cofactor">
    <cofactor evidence="7">
        <name>heme</name>
        <dbReference type="ChEBI" id="CHEBI:30413"/>
    </cofactor>
</comment>
<dbReference type="InterPro" id="IPR050196">
    <property type="entry name" value="Cytochrome_P450_Monoox"/>
</dbReference>
<dbReference type="InterPro" id="IPR002401">
    <property type="entry name" value="Cyt_P450_E_grp-I"/>
</dbReference>
<dbReference type="PROSITE" id="PS00086">
    <property type="entry name" value="CYTOCHROME_P450"/>
    <property type="match status" value="1"/>
</dbReference>
<evidence type="ECO:0000256" key="8">
    <source>
        <dbReference type="RuleBase" id="RU000461"/>
    </source>
</evidence>
<evidence type="ECO:0000313" key="10">
    <source>
        <dbReference type="Proteomes" id="UP000245461"/>
    </source>
</evidence>
<accession>A0A317EFG9</accession>
<evidence type="ECO:0000256" key="7">
    <source>
        <dbReference type="PIRSR" id="PIRSR602401-1"/>
    </source>
</evidence>
<keyword evidence="6 8" id="KW-0503">Monooxygenase</keyword>
<sequence length="470" mass="53378">MAGFKPPKPEPKPGGLPFWRVLPAWLHDGLSVLSDKAYRMKMGQFRLPTRHFFMLNDPPLIRRVLVDQADNYPKSDILGFMLKRLMGDSIFTSNGALWRRQRAMLNPAFEATRVKLVFGQMQDATRAMIGRLDLVADGSPQAIDVETTHVTADIILRTIFSKTLSRDKAEQIFTAFNLFQEIAYALGMLRVFRVPTFLYVRRNREANRVAREIKGLLEPLIQERLDLIAAGKTPPERDFLAAMIEARDPESSAPFGFRELYEQVAMLFLAGHETSASALAWTLYLIACQPDVQERLHEEILRVIGPEREPELGDLRAMDFLRDVFRESLRLYPPVAFFAREPATTECMRDKTVAPGSIVFISPWMLHRNRDHWDAPDEFDADRFNTDRGIEAARCAYLPFSMGPRVCLGAAFAQQEAALILASLVRRYRFETVPGHTPKPVARLTLRSENGVMLRLRRRDAAADSSAAAE</sequence>
<evidence type="ECO:0000256" key="2">
    <source>
        <dbReference type="ARBA" id="ARBA00022617"/>
    </source>
</evidence>
<evidence type="ECO:0000313" key="9">
    <source>
        <dbReference type="EMBL" id="PWR25034.1"/>
    </source>
</evidence>
<keyword evidence="3 7" id="KW-0479">Metal-binding</keyword>
<dbReference type="PANTHER" id="PTHR24291">
    <property type="entry name" value="CYTOCHROME P450 FAMILY 4"/>
    <property type="match status" value="1"/>
</dbReference>
<evidence type="ECO:0000256" key="4">
    <source>
        <dbReference type="ARBA" id="ARBA00023002"/>
    </source>
</evidence>
<comment type="caution">
    <text evidence="9">The sequence shown here is derived from an EMBL/GenBank/DDBJ whole genome shotgun (WGS) entry which is preliminary data.</text>
</comment>
<reference evidence="9 10" key="1">
    <citation type="submission" date="2018-05" db="EMBL/GenBank/DDBJ databases">
        <title>Zavarzinia sp. HR-AS.</title>
        <authorList>
            <person name="Lee Y."/>
            <person name="Jeon C.O."/>
        </authorList>
    </citation>
    <scope>NUCLEOTIDE SEQUENCE [LARGE SCALE GENOMIC DNA]</scope>
    <source>
        <strain evidence="9 10">HR-AS</strain>
    </source>
</reference>
<dbReference type="Proteomes" id="UP000245461">
    <property type="component" value="Unassembled WGS sequence"/>
</dbReference>
<dbReference type="OrthoDB" id="9764248at2"/>
<dbReference type="AlphaFoldDB" id="A0A317EFG9"/>
<dbReference type="InterPro" id="IPR036396">
    <property type="entry name" value="Cyt_P450_sf"/>
</dbReference>
<dbReference type="SUPFAM" id="SSF48264">
    <property type="entry name" value="Cytochrome P450"/>
    <property type="match status" value="1"/>
</dbReference>